<gene>
    <name evidence="2" type="ORF">pqer_cds_701</name>
</gene>
<name>A0A2U7U9K6_9VIRU</name>
<dbReference type="GeneID" id="36844264"/>
<evidence type="ECO:0000313" key="2">
    <source>
        <dbReference type="EMBL" id="AVK75123.1"/>
    </source>
</evidence>
<feature type="compositionally biased region" description="Polar residues" evidence="1">
    <location>
        <begin position="1"/>
        <end position="15"/>
    </location>
</feature>
<sequence>MWQRWTNKPTASIGQGDTKDSNHRGNRYTLVPNAIDWGKIDYRPPTRCARIANFVHKEFCALNREIASEAQGPASAVLFQQCARIWEGDPIPLDSVCWNMARDIPEEHQTGCFAQIEALAQDAKAKSSASGNVWHMPLDETTVDDARHHCGMPVGDLANTVRRIKDDLEIALMCERNAAAGAPRGIDDAIHRFCHETKPDAEAAIRRMAQEVGAGDFTVACLQKRLGLASKTR</sequence>
<accession>A0A2U7U9K6</accession>
<proteinExistence type="predicted"/>
<reference evidence="2" key="1">
    <citation type="journal article" date="2018" name="Nat. Commun.">
        <title>Diversity and evolution of the emerging Pandoraviridae family.</title>
        <authorList>
            <person name="Legendre M."/>
            <person name="Fabre E."/>
            <person name="Poirot O."/>
            <person name="Jeudy S."/>
            <person name="Lartigue A."/>
            <person name="Alempic J.M."/>
            <person name="Beucher L."/>
            <person name="Philippe N."/>
            <person name="Bertaux L."/>
            <person name="Christo-Foroux E."/>
            <person name="Labadie K."/>
            <person name="Coute Y."/>
            <person name="Abergel C."/>
            <person name="Claverie J.M."/>
        </authorList>
    </citation>
    <scope>NUCLEOTIDE SEQUENCE [LARGE SCALE GENOMIC DNA]</scope>
    <source>
        <strain evidence="2">Quercus</strain>
    </source>
</reference>
<evidence type="ECO:0000256" key="1">
    <source>
        <dbReference type="SAM" id="MobiDB-lite"/>
    </source>
</evidence>
<dbReference type="Proteomes" id="UP000248852">
    <property type="component" value="Segment"/>
</dbReference>
<dbReference type="EMBL" id="MG011689">
    <property type="protein sequence ID" value="AVK75123.1"/>
    <property type="molecule type" value="Genomic_DNA"/>
</dbReference>
<protein>
    <submittedName>
        <fullName evidence="2">Uncharacterized protein</fullName>
    </submittedName>
</protein>
<dbReference type="KEGG" id="vg:36844264"/>
<feature type="region of interest" description="Disordered" evidence="1">
    <location>
        <begin position="1"/>
        <end position="25"/>
    </location>
</feature>
<dbReference type="RefSeq" id="YP_009483392.1">
    <property type="nucleotide sequence ID" value="NC_037667.1"/>
</dbReference>
<organism evidence="2">
    <name type="scientific">Pandoravirus quercus</name>
    <dbReference type="NCBI Taxonomy" id="2107709"/>
    <lineage>
        <taxon>Viruses</taxon>
        <taxon>Pandoravirus</taxon>
    </lineage>
</organism>